<dbReference type="SUPFAM" id="SSF48371">
    <property type="entry name" value="ARM repeat"/>
    <property type="match status" value="1"/>
</dbReference>
<dbReference type="EMBL" id="BMAO01006749">
    <property type="protein sequence ID" value="GFR11208.1"/>
    <property type="molecule type" value="Genomic_DNA"/>
</dbReference>
<keyword evidence="2" id="KW-1185">Reference proteome</keyword>
<dbReference type="PANTHER" id="PTHR46263:SF1">
    <property type="entry name" value="ARMADILLO REPEAT-CONTAINING PROTEIN 7"/>
    <property type="match status" value="1"/>
</dbReference>
<dbReference type="InterPro" id="IPR016024">
    <property type="entry name" value="ARM-type_fold"/>
</dbReference>
<accession>A0A8X6GVG1</accession>
<dbReference type="Proteomes" id="UP000887116">
    <property type="component" value="Unassembled WGS sequence"/>
</dbReference>
<comment type="caution">
    <text evidence="1">The sequence shown here is derived from an EMBL/GenBank/DDBJ whole genome shotgun (WGS) entry which is preliminary data.</text>
</comment>
<name>A0A8X6GVG1_TRICU</name>
<gene>
    <name evidence="1" type="primary">Armc7</name>
    <name evidence="1" type="ORF">TNCT_152041</name>
</gene>
<evidence type="ECO:0000313" key="2">
    <source>
        <dbReference type="Proteomes" id="UP000887116"/>
    </source>
</evidence>
<proteinExistence type="predicted"/>
<dbReference type="PANTHER" id="PTHR46263">
    <property type="entry name" value="ARMADILLO REPEAT-CONTAINING PROTEIN 7"/>
    <property type="match status" value="1"/>
</dbReference>
<dbReference type="InterPro" id="IPR042462">
    <property type="entry name" value="ARMC7"/>
</dbReference>
<sequence length="189" mass="21517">MARRQKNPKERFSYLRELVTEFQDTNSIEAKEQVLANLANFAYDPENYIHIKELNIVDLFLDNLEDKNENLTEFAIGGICNLSLDKNFKQLIYKRGGIRKVISCLSSEREETVLSAVTALMYLVSPESKNDITTAPVIDCMLRYQDSDNKRLSNLATVFLQDYCTEGQIQNAKFLSSTYSNTQSSDSGT</sequence>
<dbReference type="Gene3D" id="1.25.10.10">
    <property type="entry name" value="Leucine-rich Repeat Variant"/>
    <property type="match status" value="1"/>
</dbReference>
<dbReference type="AlphaFoldDB" id="A0A8X6GVG1"/>
<reference evidence="1" key="1">
    <citation type="submission" date="2020-07" db="EMBL/GenBank/DDBJ databases">
        <title>Multicomponent nature underlies the extraordinary mechanical properties of spider dragline silk.</title>
        <authorList>
            <person name="Kono N."/>
            <person name="Nakamura H."/>
            <person name="Mori M."/>
            <person name="Yoshida Y."/>
            <person name="Ohtoshi R."/>
            <person name="Malay A.D."/>
            <person name="Moran D.A.P."/>
            <person name="Tomita M."/>
            <person name="Numata K."/>
            <person name="Arakawa K."/>
        </authorList>
    </citation>
    <scope>NUCLEOTIDE SEQUENCE</scope>
</reference>
<evidence type="ECO:0000313" key="1">
    <source>
        <dbReference type="EMBL" id="GFR11208.1"/>
    </source>
</evidence>
<organism evidence="1 2">
    <name type="scientific">Trichonephila clavata</name>
    <name type="common">Joro spider</name>
    <name type="synonym">Nephila clavata</name>
    <dbReference type="NCBI Taxonomy" id="2740835"/>
    <lineage>
        <taxon>Eukaryota</taxon>
        <taxon>Metazoa</taxon>
        <taxon>Ecdysozoa</taxon>
        <taxon>Arthropoda</taxon>
        <taxon>Chelicerata</taxon>
        <taxon>Arachnida</taxon>
        <taxon>Araneae</taxon>
        <taxon>Araneomorphae</taxon>
        <taxon>Entelegynae</taxon>
        <taxon>Araneoidea</taxon>
        <taxon>Nephilidae</taxon>
        <taxon>Trichonephila</taxon>
    </lineage>
</organism>
<dbReference type="InterPro" id="IPR011989">
    <property type="entry name" value="ARM-like"/>
</dbReference>
<protein>
    <submittedName>
        <fullName evidence="1">Armadillo repeat-containing protein 7</fullName>
    </submittedName>
</protein>
<dbReference type="OrthoDB" id="201709at2759"/>